<feature type="transmembrane region" description="Helical" evidence="1">
    <location>
        <begin position="275"/>
        <end position="293"/>
    </location>
</feature>
<feature type="transmembrane region" description="Helical" evidence="1">
    <location>
        <begin position="159"/>
        <end position="188"/>
    </location>
</feature>
<name>A0A6M5Y6B8_9BACT</name>
<reference evidence="2 3" key="1">
    <citation type="submission" date="2020-05" db="EMBL/GenBank/DDBJ databases">
        <title>Genome sequencing of Spirosoma sp. TS118.</title>
        <authorList>
            <person name="Lee J.-H."/>
            <person name="Jeong S."/>
            <person name="Zhao L."/>
            <person name="Jung J.-H."/>
            <person name="Kim M.-K."/>
            <person name="Lim S."/>
        </authorList>
    </citation>
    <scope>NUCLEOTIDE SEQUENCE [LARGE SCALE GENOMIC DNA]</scope>
    <source>
        <strain evidence="2 3">TS118</strain>
    </source>
</reference>
<sequence length="405" mass="45001">MSRWYLLAGFAMTGLLLAGLVLSNPNHGTSIDSGYYLQSAANLLAGRGYVVQETGRLVWNGTFPIGYPALIAGLSGLTGLSVLVASKLINGLFLMVSGWVWTRRLGTQRATWMLSVWWLGGFLKLLTYTWSEAVFLVLLAEWVWQLHCLLTAPTPRRTIVLILVGYALFLVRYVGGYVFALTGLLALLSWLSPERLSLPIARQRSIGRQLLTASLAGITGLGTYFELNSLFSDSAFGGERFLPTESSGQLAWLFGRALLNEGLLIRDFTVGGSDWLAWLGVGLQGVLLSLGGWRLRRAYRPMNDERQTATLSQLFVMTGFVYVGVLFILRTLSPFDAPNLRLMAPSTFCLLTAGLLWVGQLPVQYQRLIRPYWAMLLLGSWLQLLPQANLNHKLNQVQARLFVHR</sequence>
<feature type="transmembrane region" description="Helical" evidence="1">
    <location>
        <begin position="116"/>
        <end position="139"/>
    </location>
</feature>
<dbReference type="AlphaFoldDB" id="A0A6M5Y6B8"/>
<evidence type="ECO:0008006" key="4">
    <source>
        <dbReference type="Google" id="ProtNLM"/>
    </source>
</evidence>
<dbReference type="KEGG" id="stae:HNV11_08300"/>
<dbReference type="Proteomes" id="UP000502756">
    <property type="component" value="Chromosome"/>
</dbReference>
<feature type="transmembrane region" description="Helical" evidence="1">
    <location>
        <begin position="314"/>
        <end position="333"/>
    </location>
</feature>
<proteinExistence type="predicted"/>
<keyword evidence="1" id="KW-1133">Transmembrane helix</keyword>
<organism evidence="2 3">
    <name type="scientific">Spirosoma taeanense</name>
    <dbReference type="NCBI Taxonomy" id="2735870"/>
    <lineage>
        <taxon>Bacteria</taxon>
        <taxon>Pseudomonadati</taxon>
        <taxon>Bacteroidota</taxon>
        <taxon>Cytophagia</taxon>
        <taxon>Cytophagales</taxon>
        <taxon>Cytophagaceae</taxon>
        <taxon>Spirosoma</taxon>
    </lineage>
</organism>
<keyword evidence="3" id="KW-1185">Reference proteome</keyword>
<evidence type="ECO:0000313" key="2">
    <source>
        <dbReference type="EMBL" id="QJW89385.1"/>
    </source>
</evidence>
<gene>
    <name evidence="2" type="ORF">HNV11_08300</name>
</gene>
<accession>A0A6M5Y6B8</accession>
<feature type="transmembrane region" description="Helical" evidence="1">
    <location>
        <begin position="209"/>
        <end position="227"/>
    </location>
</feature>
<feature type="transmembrane region" description="Helical" evidence="1">
    <location>
        <begin position="339"/>
        <end position="359"/>
    </location>
</feature>
<keyword evidence="1" id="KW-0812">Transmembrane</keyword>
<feature type="transmembrane region" description="Helical" evidence="1">
    <location>
        <begin position="65"/>
        <end position="95"/>
    </location>
</feature>
<evidence type="ECO:0000256" key="1">
    <source>
        <dbReference type="SAM" id="Phobius"/>
    </source>
</evidence>
<evidence type="ECO:0000313" key="3">
    <source>
        <dbReference type="Proteomes" id="UP000502756"/>
    </source>
</evidence>
<keyword evidence="1" id="KW-0472">Membrane</keyword>
<protein>
    <recommendedName>
        <fullName evidence="4">Dolichyl-phosphate-mannose-protein mannosyltransferase</fullName>
    </recommendedName>
</protein>
<dbReference type="RefSeq" id="WP_171739223.1">
    <property type="nucleotide sequence ID" value="NZ_CP053435.1"/>
</dbReference>
<dbReference type="EMBL" id="CP053435">
    <property type="protein sequence ID" value="QJW89385.1"/>
    <property type="molecule type" value="Genomic_DNA"/>
</dbReference>